<evidence type="ECO:0000256" key="1">
    <source>
        <dbReference type="ARBA" id="ARBA00007430"/>
    </source>
</evidence>
<sequence length="644" mass="71130">MMMQSLLNLPRIHKQLLAAVADAVCLPMTFVLAVWLRYDSFSAALFSHYFWLIVSVPFIAIPVFIRIGLYRAVIRFIDQKIISVVVFGVTLSVLLLVFVSLMLHIMPLSRAVFGFFWAGSILYVGASRFLARAWLLQADMTENATRIAIYGAGKAGAQLATALRAGGEYVCVAFIDDAKPVQGSTIGGVKVFAPDQLPALAERHEIREILLAMPSISKTRQKQVLDQLEPLKLKIKVTPSIQSLVNGELRVQDIREVEIEDLLGRDQVEPDARLLSICITGKRVMVTGAGGSIGSELCRQILRQRPAKLVLLEMSEYALYAIEQELTGLRQQLKLDVEILPFLGSILDSAKLDRIFTTCEVETLYHAAAYKHVPLVEHNPAEGIRNNVFGTLSVAQAAMAARVKNFVLISTDKAVRPTNVMGATKRLAELILQACSRRQQHTRFCMVRFGNVLGSSGSVVPLFRKQIMAGGPITLTHPEITRYFMTIPEAAQLVLQAGAMGEGGDVFVLDMGEPVRIIDLARRMVHLSGLEVKSEATPDGTIEIQHVGLRPGEKLYEELLIGDNVEGTSHPLIMRAQENELPWDQLNALLQDLNAACTAFDYTQIRALLLQIVAEYEPQCGIEDLIWQAQQTGSEDQTVTGLLH</sequence>
<dbReference type="SUPFAM" id="SSF51735">
    <property type="entry name" value="NAD(P)-binding Rossmann-fold domains"/>
    <property type="match status" value="1"/>
</dbReference>
<comment type="caution">
    <text evidence="4">The sequence shown here is derived from an EMBL/GenBank/DDBJ whole genome shotgun (WGS) entry which is preliminary data.</text>
</comment>
<dbReference type="InterPro" id="IPR051203">
    <property type="entry name" value="Polysaccharide_Synthase-Rel"/>
</dbReference>
<evidence type="ECO:0000256" key="2">
    <source>
        <dbReference type="SAM" id="Phobius"/>
    </source>
</evidence>
<feature type="transmembrane region" description="Helical" evidence="2">
    <location>
        <begin position="48"/>
        <end position="69"/>
    </location>
</feature>
<proteinExistence type="inferred from homology"/>
<name>A0ABR6ZVP9_9BURK</name>
<keyword evidence="2" id="KW-1133">Transmembrane helix</keyword>
<dbReference type="Pfam" id="PF02719">
    <property type="entry name" value="Polysacc_synt_2"/>
    <property type="match status" value="1"/>
</dbReference>
<dbReference type="Gene3D" id="3.40.50.720">
    <property type="entry name" value="NAD(P)-binding Rossmann-like Domain"/>
    <property type="match status" value="2"/>
</dbReference>
<dbReference type="InterPro" id="IPR003869">
    <property type="entry name" value="Polysac_CapD-like"/>
</dbReference>
<keyword evidence="5" id="KW-1185">Reference proteome</keyword>
<organism evidence="4 5">
    <name type="scientific">Undibacterium hunanense</name>
    <dbReference type="NCBI Taxonomy" id="2762292"/>
    <lineage>
        <taxon>Bacteria</taxon>
        <taxon>Pseudomonadati</taxon>
        <taxon>Pseudomonadota</taxon>
        <taxon>Betaproteobacteria</taxon>
        <taxon>Burkholderiales</taxon>
        <taxon>Oxalobacteraceae</taxon>
        <taxon>Undibacterium</taxon>
    </lineage>
</organism>
<comment type="similarity">
    <text evidence="1">Belongs to the polysaccharide synthase family.</text>
</comment>
<dbReference type="PANTHER" id="PTHR43318">
    <property type="entry name" value="UDP-N-ACETYLGLUCOSAMINE 4,6-DEHYDRATASE"/>
    <property type="match status" value="1"/>
</dbReference>
<dbReference type="InterPro" id="IPR029063">
    <property type="entry name" value="SAM-dependent_MTases_sf"/>
</dbReference>
<accession>A0ABR6ZVP9</accession>
<feature type="domain" description="Polysaccharide biosynthesis protein CapD-like" evidence="3">
    <location>
        <begin position="284"/>
        <end position="577"/>
    </location>
</feature>
<evidence type="ECO:0000313" key="5">
    <source>
        <dbReference type="Proteomes" id="UP000650424"/>
    </source>
</evidence>
<gene>
    <name evidence="4" type="ORF">H8L32_20870</name>
</gene>
<evidence type="ECO:0000313" key="4">
    <source>
        <dbReference type="EMBL" id="MBC3919936.1"/>
    </source>
</evidence>
<dbReference type="InterPro" id="IPR036291">
    <property type="entry name" value="NAD(P)-bd_dom_sf"/>
</dbReference>
<feature type="transmembrane region" description="Helical" evidence="2">
    <location>
        <begin position="16"/>
        <end position="36"/>
    </location>
</feature>
<dbReference type="PANTHER" id="PTHR43318:SF1">
    <property type="entry name" value="POLYSACCHARIDE BIOSYNTHESIS PROTEIN EPSC-RELATED"/>
    <property type="match status" value="1"/>
</dbReference>
<dbReference type="EMBL" id="JACOGF010000012">
    <property type="protein sequence ID" value="MBC3919936.1"/>
    <property type="molecule type" value="Genomic_DNA"/>
</dbReference>
<evidence type="ECO:0000259" key="3">
    <source>
        <dbReference type="Pfam" id="PF02719"/>
    </source>
</evidence>
<dbReference type="Pfam" id="PF13727">
    <property type="entry name" value="CoA_binding_3"/>
    <property type="match status" value="1"/>
</dbReference>
<protein>
    <submittedName>
        <fullName evidence="4">Polysaccharide biosynthesis protein</fullName>
    </submittedName>
</protein>
<reference evidence="4 5" key="1">
    <citation type="submission" date="2020-08" db="EMBL/GenBank/DDBJ databases">
        <title>Novel species isolated from subtropical streams in China.</title>
        <authorList>
            <person name="Lu H."/>
        </authorList>
    </citation>
    <scope>NUCLEOTIDE SEQUENCE [LARGE SCALE GENOMIC DNA]</scope>
    <source>
        <strain evidence="4 5">CY18W</strain>
    </source>
</reference>
<dbReference type="SUPFAM" id="SSF53335">
    <property type="entry name" value="S-adenosyl-L-methionine-dependent methyltransferases"/>
    <property type="match status" value="1"/>
</dbReference>
<feature type="transmembrane region" description="Helical" evidence="2">
    <location>
        <begin position="81"/>
        <end position="105"/>
    </location>
</feature>
<dbReference type="CDD" id="cd05237">
    <property type="entry name" value="UDP_invert_4-6DH_SDR_e"/>
    <property type="match status" value="1"/>
</dbReference>
<dbReference type="Proteomes" id="UP000650424">
    <property type="component" value="Unassembled WGS sequence"/>
</dbReference>
<keyword evidence="2" id="KW-0812">Transmembrane</keyword>
<keyword evidence="2" id="KW-0472">Membrane</keyword>